<dbReference type="AlphaFoldDB" id="A0A4Y7J0Y6"/>
<dbReference type="GO" id="GO:0006355">
    <property type="term" value="P:regulation of DNA-templated transcription"/>
    <property type="evidence" value="ECO:0007669"/>
    <property type="project" value="InterPro"/>
</dbReference>
<accession>A0A4Y7J0Y6</accession>
<dbReference type="SMART" id="SM00575">
    <property type="entry name" value="ZnF_PMZ"/>
    <property type="match status" value="1"/>
</dbReference>
<proteinExistence type="inferred from homology"/>
<feature type="region of interest" description="Disordered" evidence="6">
    <location>
        <begin position="337"/>
        <end position="367"/>
    </location>
</feature>
<dbReference type="InterPro" id="IPR006564">
    <property type="entry name" value="Znf_PMZ"/>
</dbReference>
<evidence type="ECO:0000256" key="5">
    <source>
        <dbReference type="PROSITE-ProRule" id="PRU00047"/>
    </source>
</evidence>
<dbReference type="EMBL" id="CM010717">
    <property type="protein sequence ID" value="RZC54477.1"/>
    <property type="molecule type" value="Genomic_DNA"/>
</dbReference>
<dbReference type="InterPro" id="IPR018289">
    <property type="entry name" value="MULE_transposase_dom"/>
</dbReference>
<keyword evidence="10" id="KW-1185">Reference proteome</keyword>
<name>A0A4Y7J0Y6_PAPSO</name>
<evidence type="ECO:0000256" key="4">
    <source>
        <dbReference type="ARBA" id="ARBA00022833"/>
    </source>
</evidence>
<dbReference type="SUPFAM" id="SSF57756">
    <property type="entry name" value="Retrovirus zinc finger-like domains"/>
    <property type="match status" value="1"/>
</dbReference>
<dbReference type="PANTHER" id="PTHR31669:SF149">
    <property type="entry name" value="PROTEIN FAR1-RELATED SEQUENCE 12-RELATED"/>
    <property type="match status" value="1"/>
</dbReference>
<feature type="compositionally biased region" description="Low complexity" evidence="6">
    <location>
        <begin position="10"/>
        <end position="26"/>
    </location>
</feature>
<dbReference type="GO" id="GO:0008270">
    <property type="term" value="F:zinc ion binding"/>
    <property type="evidence" value="ECO:0007669"/>
    <property type="project" value="UniProtKB-KW"/>
</dbReference>
<dbReference type="InterPro" id="IPR004330">
    <property type="entry name" value="FAR1_DNA_bnd_dom"/>
</dbReference>
<feature type="region of interest" description="Disordered" evidence="6">
    <location>
        <begin position="1"/>
        <end position="29"/>
    </location>
</feature>
<dbReference type="STRING" id="3469.A0A4Y7J0Y6"/>
<dbReference type="Pfam" id="PF03101">
    <property type="entry name" value="FAR1"/>
    <property type="match status" value="2"/>
</dbReference>
<dbReference type="InterPro" id="IPR031052">
    <property type="entry name" value="FHY3/FAR1"/>
</dbReference>
<keyword evidence="3 5" id="KW-0863">Zinc-finger</keyword>
<evidence type="ECO:0000256" key="2">
    <source>
        <dbReference type="ARBA" id="ARBA00022723"/>
    </source>
</evidence>
<evidence type="ECO:0008006" key="11">
    <source>
        <dbReference type="Google" id="ProtNLM"/>
    </source>
</evidence>
<dbReference type="Gramene" id="RZC54477">
    <property type="protein sequence ID" value="RZC54477"/>
    <property type="gene ID" value="C5167_013334"/>
</dbReference>
<evidence type="ECO:0000256" key="1">
    <source>
        <dbReference type="ARBA" id="ARBA00005889"/>
    </source>
</evidence>
<feature type="domain" description="CCHC-type" evidence="7">
    <location>
        <begin position="1071"/>
        <end position="1086"/>
    </location>
</feature>
<sequence>MQNSSGSPRSPTYASFYAPSSSSSSPPWSPFQITSSSISHSVTNVGSVQTLEMEGALPNEFTHLGSANDPPMNQTWQQIEHSQRCIDMEDAINLGQEILEAEEVEYDENIQEPLPTIDGQEYAKKDVDSTENSGREDGNVFLIKLGSEPYIGLEFCSEGEAYEYYKAYAKENGFSIRKSHVERSRVDHSLISRKYVCVKQGVRSLKDKRYEGKVVRHRRVTRVDCRAAMIIKRRSGKWVVHRFHKEHNHDLDPSKACGHKEQNHDLDPSKDCELQPHRNMANSTKSILEALYKTQCIDMEDDTTLGQKVLNPDAAVPDTTIQAPQTIADLQEDVNEGGISGREANNGEESPIGEINAGESSGKEDNKSSLFKLGSEPFIGLQFASQDEAYEFYNAYAKEKGFSIRKSRIERSRVDHSMISRLYVCANQGLRSTRDKRYEGKVVRPRQETRLDCRACMFIKRRSGKWVVDKFLDDHNHDLVDPTKADKLRSHKKMTNTTKSMVEALYKCGIGPAKIIDLLTEVADGAKSILESNEQEEYENEMKKERKNNIRVECYRLLESFQELQASDPGFFYAVEFGENRSMRSIFWADSQAREAYKKFGDVLVFDSICRTNKFLYSFVAFTGVNHHRQPVLFGCGFLADETVETFTWFFNTWLRAMSNHQPTSMITNQDKAVKVAVEKVFPETRHRFCKWYIEKDETENLGHIFNMHPEFQAEYNKCIYSSRAPKDFELGWEVLLLKYNLKDNKWLNRLYNHRHHWVPLYLQDTFFGGMTTTHKCEGMIAYFNGFLNGGTPFSEFLSQYQGAIKQRHEEEVNENFLTVCTRAVLTSKNPIEEQASRVYTRNMFAAFENEFVESSGCTARKIAEEKSICKYLVGKYKDKDDRMNIVTIAPTDKRASCSCQMFEFEGMLCRHVLKVFQVVNVFEIPPKYILKRWTMSSSYYVGPWSNDEVGAGSRDQCGNSVWDLRAATRSFVEIGETSEKRVNVAINILQEGIRKLDLISVPAVASIPHENLGSNSVHQGENIDEQTDSIWMMDLNISVPDPPRVKQKGRPVSSRMKLGIEQVQKKKRTCGTCKETGHYTRTCPKGVVHHHTQNPTMLTDPFDHPQSSTIFHDHSQASVMLQGPVDESQNSIMLQGPYGQSQIFAMLTILVLLSNGYSIGVHTVIKSCGADPSDNY</sequence>
<dbReference type="Pfam" id="PF04434">
    <property type="entry name" value="SWIM"/>
    <property type="match status" value="1"/>
</dbReference>
<dbReference type="Proteomes" id="UP000316621">
    <property type="component" value="Chromosome 3"/>
</dbReference>
<keyword evidence="4" id="KW-0862">Zinc</keyword>
<evidence type="ECO:0000313" key="10">
    <source>
        <dbReference type="Proteomes" id="UP000316621"/>
    </source>
</evidence>
<evidence type="ECO:0000313" key="9">
    <source>
        <dbReference type="EMBL" id="RZC54477.1"/>
    </source>
</evidence>
<keyword evidence="2" id="KW-0479">Metal-binding</keyword>
<dbReference type="InterPro" id="IPR036875">
    <property type="entry name" value="Znf_CCHC_sf"/>
</dbReference>
<dbReference type="GO" id="GO:0003676">
    <property type="term" value="F:nucleic acid binding"/>
    <property type="evidence" value="ECO:0007669"/>
    <property type="project" value="InterPro"/>
</dbReference>
<dbReference type="InterPro" id="IPR001878">
    <property type="entry name" value="Znf_CCHC"/>
</dbReference>
<dbReference type="PROSITE" id="PS50966">
    <property type="entry name" value="ZF_SWIM"/>
    <property type="match status" value="1"/>
</dbReference>
<dbReference type="PROSITE" id="PS50158">
    <property type="entry name" value="ZF_CCHC"/>
    <property type="match status" value="1"/>
</dbReference>
<protein>
    <recommendedName>
        <fullName evidence="11">Protein FAR1-RELATED SEQUENCE</fullName>
    </recommendedName>
</protein>
<reference evidence="9 10" key="1">
    <citation type="journal article" date="2018" name="Science">
        <title>The opium poppy genome and morphinan production.</title>
        <authorList>
            <person name="Guo L."/>
            <person name="Winzer T."/>
            <person name="Yang X."/>
            <person name="Li Y."/>
            <person name="Ning Z."/>
            <person name="He Z."/>
            <person name="Teodor R."/>
            <person name="Lu Y."/>
            <person name="Bowser T.A."/>
            <person name="Graham I.A."/>
            <person name="Ye K."/>
        </authorList>
    </citation>
    <scope>NUCLEOTIDE SEQUENCE [LARGE SCALE GENOMIC DNA]</scope>
    <source>
        <strain evidence="10">cv. HN1</strain>
        <tissue evidence="9">Leaves</tissue>
    </source>
</reference>
<evidence type="ECO:0000256" key="3">
    <source>
        <dbReference type="ARBA" id="ARBA00022771"/>
    </source>
</evidence>
<feature type="region of interest" description="Disordered" evidence="6">
    <location>
        <begin position="114"/>
        <end position="133"/>
    </location>
</feature>
<evidence type="ECO:0000256" key="6">
    <source>
        <dbReference type="SAM" id="MobiDB-lite"/>
    </source>
</evidence>
<feature type="domain" description="SWIM-type" evidence="8">
    <location>
        <begin position="885"/>
        <end position="921"/>
    </location>
</feature>
<evidence type="ECO:0000259" key="7">
    <source>
        <dbReference type="PROSITE" id="PS50158"/>
    </source>
</evidence>
<organism evidence="9 10">
    <name type="scientific">Papaver somniferum</name>
    <name type="common">Opium poppy</name>
    <dbReference type="NCBI Taxonomy" id="3469"/>
    <lineage>
        <taxon>Eukaryota</taxon>
        <taxon>Viridiplantae</taxon>
        <taxon>Streptophyta</taxon>
        <taxon>Embryophyta</taxon>
        <taxon>Tracheophyta</taxon>
        <taxon>Spermatophyta</taxon>
        <taxon>Magnoliopsida</taxon>
        <taxon>Ranunculales</taxon>
        <taxon>Papaveraceae</taxon>
        <taxon>Papaveroideae</taxon>
        <taxon>Papaver</taxon>
    </lineage>
</organism>
<gene>
    <name evidence="9" type="ORF">C5167_013334</name>
</gene>
<dbReference type="PANTHER" id="PTHR31669">
    <property type="entry name" value="PROTEIN FAR1-RELATED SEQUENCE 10-RELATED"/>
    <property type="match status" value="1"/>
</dbReference>
<dbReference type="InterPro" id="IPR007527">
    <property type="entry name" value="Znf_SWIM"/>
</dbReference>
<dbReference type="OMA" id="RTHHRFS"/>
<feature type="compositionally biased region" description="Basic and acidic residues" evidence="6">
    <location>
        <begin position="121"/>
        <end position="133"/>
    </location>
</feature>
<evidence type="ECO:0000259" key="8">
    <source>
        <dbReference type="PROSITE" id="PS50966"/>
    </source>
</evidence>
<feature type="region of interest" description="Disordered" evidence="6">
    <location>
        <begin position="251"/>
        <end position="271"/>
    </location>
</feature>
<dbReference type="Pfam" id="PF10551">
    <property type="entry name" value="MULE"/>
    <property type="match status" value="1"/>
</dbReference>
<comment type="similarity">
    <text evidence="1">Belongs to the FHY3/FAR1 family.</text>
</comment>